<sequence length="68" mass="6928">MKYAVVFLLVCVAMAAAAPQLLGWPGYAAGYIPYAGSRTLVAGPTVVNGGYGFGGRFIAPGYVGPAFI</sequence>
<evidence type="ECO:0000313" key="2">
    <source>
        <dbReference type="EMBL" id="AAF16708.1"/>
    </source>
</evidence>
<name>Q9U502_MANSE</name>
<feature type="chain" id="PRO_5004335071" evidence="1">
    <location>
        <begin position="18"/>
        <end position="68"/>
    </location>
</feature>
<accession>Q9U502</accession>
<reference evidence="2" key="1">
    <citation type="journal article" date="1999" name="Insect Mol. Biol.">
        <title>Diversity of odourant binding proteins revealed by an expressed sequence tag project on male Manduca sexta moth antennae.</title>
        <authorList>
            <person name="Robertson H.M."/>
            <person name="Martos R."/>
            <person name="Sears C.R."/>
            <person name="Todres E.Z."/>
            <person name="Walden K.K.O."/>
            <person name="Nardi J.B."/>
        </authorList>
    </citation>
    <scope>NUCLEOTIDE SEQUENCE</scope>
</reference>
<evidence type="ECO:0000256" key="1">
    <source>
        <dbReference type="SAM" id="SignalP"/>
    </source>
</evidence>
<protein>
    <submittedName>
        <fullName evidence="2">Putative cuticle protein</fullName>
    </submittedName>
</protein>
<dbReference type="EMBL" id="AF117586">
    <property type="protein sequence ID" value="AAF16708.1"/>
    <property type="molecule type" value="mRNA"/>
</dbReference>
<dbReference type="AlphaFoldDB" id="Q9U502"/>
<organism evidence="2">
    <name type="scientific">Manduca sexta</name>
    <name type="common">Tobacco hawkmoth</name>
    <name type="synonym">Tobacco hornworm</name>
    <dbReference type="NCBI Taxonomy" id="7130"/>
    <lineage>
        <taxon>Eukaryota</taxon>
        <taxon>Metazoa</taxon>
        <taxon>Ecdysozoa</taxon>
        <taxon>Arthropoda</taxon>
        <taxon>Hexapoda</taxon>
        <taxon>Insecta</taxon>
        <taxon>Pterygota</taxon>
        <taxon>Neoptera</taxon>
        <taxon>Endopterygota</taxon>
        <taxon>Lepidoptera</taxon>
        <taxon>Glossata</taxon>
        <taxon>Ditrysia</taxon>
        <taxon>Bombycoidea</taxon>
        <taxon>Sphingidae</taxon>
        <taxon>Sphinginae</taxon>
        <taxon>Sphingini</taxon>
        <taxon>Manduca</taxon>
    </lineage>
</organism>
<keyword evidence="1" id="KW-0732">Signal</keyword>
<proteinExistence type="evidence at transcript level"/>
<feature type="signal peptide" evidence="1">
    <location>
        <begin position="1"/>
        <end position="17"/>
    </location>
</feature>